<keyword evidence="1" id="KW-0808">Transferase</keyword>
<comment type="caution">
    <text evidence="1">The sequence shown here is derived from an EMBL/GenBank/DDBJ whole genome shotgun (WGS) entry which is preliminary data.</text>
</comment>
<dbReference type="Proteomes" id="UP000191110">
    <property type="component" value="Unassembled WGS sequence"/>
</dbReference>
<accession>A0A1T2L5P0</accession>
<dbReference type="Pfam" id="PF13469">
    <property type="entry name" value="Sulfotransfer_3"/>
    <property type="match status" value="1"/>
</dbReference>
<sequence length="262" mass="30322">MGPMRSGTTLLMQWLAATGLVAYPTNLLSRFYHAPIIGAKIQCLLTDPRYNFRDELGEFIQQSEFKSENGKTKGVLAPNEFWYFWRRFLSNSRRDVWSNEELRQSMDTATLKSELSGIMNVFQKPFAAKGMLFNYNIDFLNSIFDKILFVHLKRDLATNATSVLAARKRQLGSENEWYSFDIPEKEELMKLPPFEQVVNQIQAINKAVEIGLRGVDESRKLIVEYEDFCQSPEKYFKELIRKVGLVDAAYLGPDKFDIQRSD</sequence>
<dbReference type="GO" id="GO:0016740">
    <property type="term" value="F:transferase activity"/>
    <property type="evidence" value="ECO:0007669"/>
    <property type="project" value="UniProtKB-KW"/>
</dbReference>
<dbReference type="Gene3D" id="3.40.50.300">
    <property type="entry name" value="P-loop containing nucleotide triphosphate hydrolases"/>
    <property type="match status" value="1"/>
</dbReference>
<dbReference type="SUPFAM" id="SSF52540">
    <property type="entry name" value="P-loop containing nucleoside triphosphate hydrolases"/>
    <property type="match status" value="1"/>
</dbReference>
<name>A0A1T2L5P0_9GAMM</name>
<dbReference type="EMBL" id="MPRL01000026">
    <property type="protein sequence ID" value="OOZ40409.1"/>
    <property type="molecule type" value="Genomic_DNA"/>
</dbReference>
<protein>
    <submittedName>
        <fullName evidence="1">Sulfotransferase family protein</fullName>
    </submittedName>
</protein>
<organism evidence="1 2">
    <name type="scientific">Solemya pervernicosa gill symbiont</name>
    <dbReference type="NCBI Taxonomy" id="642797"/>
    <lineage>
        <taxon>Bacteria</taxon>
        <taxon>Pseudomonadati</taxon>
        <taxon>Pseudomonadota</taxon>
        <taxon>Gammaproteobacteria</taxon>
        <taxon>sulfur-oxidizing symbionts</taxon>
    </lineage>
</organism>
<evidence type="ECO:0000313" key="1">
    <source>
        <dbReference type="EMBL" id="OOZ40409.1"/>
    </source>
</evidence>
<dbReference type="InterPro" id="IPR027417">
    <property type="entry name" value="P-loop_NTPase"/>
</dbReference>
<dbReference type="AlphaFoldDB" id="A0A1T2L5P0"/>
<proteinExistence type="predicted"/>
<reference evidence="1 2" key="1">
    <citation type="submission" date="2016-11" db="EMBL/GenBank/DDBJ databases">
        <title>Mixed transmission modes and dynamic genome evolution in an obligate animal-bacterial symbiosis.</title>
        <authorList>
            <person name="Russell S.L."/>
            <person name="Corbett-Detig R.B."/>
            <person name="Cavanaugh C.M."/>
        </authorList>
    </citation>
    <scope>NUCLEOTIDE SEQUENCE [LARGE SCALE GENOMIC DNA]</scope>
    <source>
        <strain evidence="1">Sveles-Q1</strain>
    </source>
</reference>
<keyword evidence="2" id="KW-1185">Reference proteome</keyword>
<gene>
    <name evidence="1" type="ORF">BOW53_07855</name>
</gene>
<evidence type="ECO:0000313" key="2">
    <source>
        <dbReference type="Proteomes" id="UP000191110"/>
    </source>
</evidence>